<evidence type="ECO:0000256" key="8">
    <source>
        <dbReference type="SAM" id="Phobius"/>
    </source>
</evidence>
<comment type="similarity">
    <text evidence="2">Belongs to the CorA metal ion transporter (MIT) (TC 1.A.35) family.</text>
</comment>
<keyword evidence="5 8" id="KW-0812">Transmembrane</keyword>
<evidence type="ECO:0000313" key="10">
    <source>
        <dbReference type="Proteomes" id="UP001323798"/>
    </source>
</evidence>
<keyword evidence="6 8" id="KW-1133">Transmembrane helix</keyword>
<feature type="transmembrane region" description="Helical" evidence="8">
    <location>
        <begin position="316"/>
        <end position="336"/>
    </location>
</feature>
<accession>A0ABZ0SRE5</accession>
<sequence>MTVIDNAIYVDGRRVDTPPTLDATFDALEQHGGFAWIGLYRPDAGELDLVADEFGLHALAVEDALSGHQRAKLERYGDTLFAVLRPARYLDETEKVEFGELHLFVGANFIVAVRHAESPHLGQVRHRLEASPDLLARGPLGVFYAIVDQVVDDYEPVLEGLENDVDEIEEQLFSGDAAVPRRIYDLSGEVMEFQRATKPLVQMMTAVRAELEDRGKDDEVALELRRSLRDVLDHVLRVVEKAGEIRETLQNALAVNATLVAQRQNDETQRLTEASLAQTVQTKKISSWAAIIFAPSLITGIYGMNFHYMPELALPWGYPAALLLMFAFGFGLYRVFKKRNWL</sequence>
<feature type="transmembrane region" description="Helical" evidence="8">
    <location>
        <begin position="285"/>
        <end position="304"/>
    </location>
</feature>
<gene>
    <name evidence="9" type="ORF">SM116_08160</name>
</gene>
<evidence type="ECO:0000256" key="7">
    <source>
        <dbReference type="ARBA" id="ARBA00023136"/>
    </source>
</evidence>
<evidence type="ECO:0000256" key="1">
    <source>
        <dbReference type="ARBA" id="ARBA00004651"/>
    </source>
</evidence>
<evidence type="ECO:0000256" key="2">
    <source>
        <dbReference type="ARBA" id="ARBA00009765"/>
    </source>
</evidence>
<evidence type="ECO:0000256" key="5">
    <source>
        <dbReference type="ARBA" id="ARBA00022692"/>
    </source>
</evidence>
<dbReference type="Gene3D" id="1.20.58.340">
    <property type="entry name" value="Magnesium transport protein CorA, transmembrane region"/>
    <property type="match status" value="2"/>
</dbReference>
<dbReference type="PANTHER" id="PTHR46494">
    <property type="entry name" value="CORA FAMILY METAL ION TRANSPORTER (EUROFUNG)"/>
    <property type="match status" value="1"/>
</dbReference>
<dbReference type="RefSeq" id="WP_320943944.1">
    <property type="nucleotide sequence ID" value="NZ_BAABEU010000007.1"/>
</dbReference>
<evidence type="ECO:0000256" key="6">
    <source>
        <dbReference type="ARBA" id="ARBA00022989"/>
    </source>
</evidence>
<dbReference type="InterPro" id="IPR045863">
    <property type="entry name" value="CorA_TM1_TM2"/>
</dbReference>
<keyword evidence="4" id="KW-1003">Cell membrane</keyword>
<keyword evidence="3" id="KW-0813">Transport</keyword>
<reference evidence="9 10" key="1">
    <citation type="submission" date="2023-11" db="EMBL/GenBank/DDBJ databases">
        <title>Genome sequence of Microbacterium rhizosphaerae KACC 19337.</title>
        <authorList>
            <person name="Choi H."/>
            <person name="Kim S."/>
            <person name="Kim Y."/>
            <person name="Kwon S.-W."/>
            <person name="Heo J."/>
        </authorList>
    </citation>
    <scope>NUCLEOTIDE SEQUENCE [LARGE SCALE GENOMIC DNA]</scope>
    <source>
        <strain evidence="9 10">KACC 19337</strain>
    </source>
</reference>
<dbReference type="Pfam" id="PF01544">
    <property type="entry name" value="CorA"/>
    <property type="match status" value="1"/>
</dbReference>
<proteinExistence type="inferred from homology"/>
<comment type="subcellular location">
    <subcellularLocation>
        <location evidence="1">Cell membrane</location>
        <topology evidence="1">Multi-pass membrane protein</topology>
    </subcellularLocation>
</comment>
<dbReference type="SUPFAM" id="SSF143865">
    <property type="entry name" value="CorA soluble domain-like"/>
    <property type="match status" value="1"/>
</dbReference>
<dbReference type="InterPro" id="IPR045861">
    <property type="entry name" value="CorA_cytoplasmic_dom"/>
</dbReference>
<dbReference type="EMBL" id="CP139368">
    <property type="protein sequence ID" value="WPR91243.1"/>
    <property type="molecule type" value="Genomic_DNA"/>
</dbReference>
<name>A0ABZ0SRE5_9MICO</name>
<dbReference type="InterPro" id="IPR002523">
    <property type="entry name" value="MgTranspt_CorA/ZnTranspt_ZntB"/>
</dbReference>
<evidence type="ECO:0000256" key="4">
    <source>
        <dbReference type="ARBA" id="ARBA00022475"/>
    </source>
</evidence>
<keyword evidence="10" id="KW-1185">Reference proteome</keyword>
<dbReference type="Proteomes" id="UP001323798">
    <property type="component" value="Chromosome"/>
</dbReference>
<protein>
    <submittedName>
        <fullName evidence="9">Magnesium and cobalt transport protein CorA</fullName>
    </submittedName>
</protein>
<dbReference type="PANTHER" id="PTHR46494:SF1">
    <property type="entry name" value="CORA FAMILY METAL ION TRANSPORTER (EUROFUNG)"/>
    <property type="match status" value="1"/>
</dbReference>
<evidence type="ECO:0000256" key="3">
    <source>
        <dbReference type="ARBA" id="ARBA00022448"/>
    </source>
</evidence>
<organism evidence="9 10">
    <name type="scientific">Microbacterium rhizosphaerae</name>
    <dbReference type="NCBI Taxonomy" id="1678237"/>
    <lineage>
        <taxon>Bacteria</taxon>
        <taxon>Bacillati</taxon>
        <taxon>Actinomycetota</taxon>
        <taxon>Actinomycetes</taxon>
        <taxon>Micrococcales</taxon>
        <taxon>Microbacteriaceae</taxon>
        <taxon>Microbacterium</taxon>
    </lineage>
</organism>
<evidence type="ECO:0000313" key="9">
    <source>
        <dbReference type="EMBL" id="WPR91243.1"/>
    </source>
</evidence>
<dbReference type="Gene3D" id="3.30.460.20">
    <property type="entry name" value="CorA soluble domain-like"/>
    <property type="match status" value="1"/>
</dbReference>
<dbReference type="CDD" id="cd12830">
    <property type="entry name" value="MtCorA-like"/>
    <property type="match status" value="1"/>
</dbReference>
<keyword evidence="7 8" id="KW-0472">Membrane</keyword>
<dbReference type="SUPFAM" id="SSF144083">
    <property type="entry name" value="Magnesium transport protein CorA, transmembrane region"/>
    <property type="match status" value="1"/>
</dbReference>